<comment type="similarity">
    <text evidence="2">Belongs to the glycosyl hydrolase 3 family.</text>
</comment>
<dbReference type="SUPFAM" id="SSF52279">
    <property type="entry name" value="Beta-D-glucan exohydrolase, C-terminal domain"/>
    <property type="match status" value="1"/>
</dbReference>
<feature type="domain" description="Fibronectin type III-like" evidence="8">
    <location>
        <begin position="714"/>
        <end position="790"/>
    </location>
</feature>
<dbReference type="InterPro" id="IPR026891">
    <property type="entry name" value="Fn3-like"/>
</dbReference>
<accession>A0A6N4SSX2</accession>
<dbReference type="InterPro" id="IPR001764">
    <property type="entry name" value="Glyco_hydro_3_N"/>
</dbReference>
<evidence type="ECO:0000256" key="7">
    <source>
        <dbReference type="SAM" id="SignalP"/>
    </source>
</evidence>
<dbReference type="InterPro" id="IPR017853">
    <property type="entry name" value="GH"/>
</dbReference>
<evidence type="ECO:0000256" key="5">
    <source>
        <dbReference type="ARBA" id="ARBA00022801"/>
    </source>
</evidence>
<dbReference type="FunFam" id="2.60.40.10:FF:000495">
    <property type="entry name" value="Periplasmic beta-glucosidase"/>
    <property type="match status" value="1"/>
</dbReference>
<dbReference type="SMART" id="SM01217">
    <property type="entry name" value="Fn3_like"/>
    <property type="match status" value="1"/>
</dbReference>
<evidence type="ECO:0000256" key="2">
    <source>
        <dbReference type="ARBA" id="ARBA00005336"/>
    </source>
</evidence>
<reference evidence="9 10" key="1">
    <citation type="journal article" date="2007" name="Appl. Environ. Microbiol.">
        <title>Genome sequence of the cellulolytic gliding bacterium Cytophaga hutchinsonii.</title>
        <authorList>
            <person name="Xie G."/>
            <person name="Bruce D.C."/>
            <person name="Challacombe J.F."/>
            <person name="Chertkov O."/>
            <person name="Detter J.C."/>
            <person name="Gilna P."/>
            <person name="Han C.S."/>
            <person name="Lucas S."/>
            <person name="Misra M."/>
            <person name="Myers G.L."/>
            <person name="Richardson P."/>
            <person name="Tapia R."/>
            <person name="Thayer N."/>
            <person name="Thompson L.S."/>
            <person name="Brettin T.S."/>
            <person name="Henrissat B."/>
            <person name="Wilson D.B."/>
            <person name="McBride M.J."/>
        </authorList>
    </citation>
    <scope>NUCLEOTIDE SEQUENCE [LARGE SCALE GENOMIC DNA]</scope>
    <source>
        <strain evidence="10">ATCC 33406 / DSM 1761 / CIP 103989 / NBRC 15051 / NCIMB 9469 / D465</strain>
    </source>
</reference>
<dbReference type="GO" id="GO:0009251">
    <property type="term" value="P:glucan catabolic process"/>
    <property type="evidence" value="ECO:0007669"/>
    <property type="project" value="TreeGrafter"/>
</dbReference>
<dbReference type="Gene3D" id="2.60.40.10">
    <property type="entry name" value="Immunoglobulins"/>
    <property type="match status" value="1"/>
</dbReference>
<dbReference type="PANTHER" id="PTHR30620:SF16">
    <property type="entry name" value="LYSOSOMAL BETA GLUCOSIDASE"/>
    <property type="match status" value="1"/>
</dbReference>
<comment type="catalytic activity">
    <reaction evidence="1">
        <text>Hydrolysis of terminal, non-reducing beta-D-glucosyl residues with release of beta-D-glucose.</text>
        <dbReference type="EC" id="3.2.1.21"/>
    </reaction>
</comment>
<dbReference type="EMBL" id="CP000383">
    <property type="protein sequence ID" value="ABG59535.1"/>
    <property type="molecule type" value="Genomic_DNA"/>
</dbReference>
<evidence type="ECO:0000259" key="8">
    <source>
        <dbReference type="SMART" id="SM01217"/>
    </source>
</evidence>
<keyword evidence="10" id="KW-1185">Reference proteome</keyword>
<dbReference type="KEGG" id="chu:CHU_2273"/>
<dbReference type="Gene3D" id="3.40.50.1700">
    <property type="entry name" value="Glycoside hydrolase family 3 C-terminal domain"/>
    <property type="match status" value="1"/>
</dbReference>
<evidence type="ECO:0000256" key="1">
    <source>
        <dbReference type="ARBA" id="ARBA00000448"/>
    </source>
</evidence>
<dbReference type="OrthoDB" id="9805821at2"/>
<keyword evidence="5 9" id="KW-0378">Hydrolase</keyword>
<dbReference type="FunFam" id="3.20.20.300:FF:000007">
    <property type="entry name" value="Lysosomal beta glucosidase"/>
    <property type="match status" value="1"/>
</dbReference>
<dbReference type="SUPFAM" id="SSF51445">
    <property type="entry name" value="(Trans)glycosidases"/>
    <property type="match status" value="1"/>
</dbReference>
<dbReference type="InterPro" id="IPR051915">
    <property type="entry name" value="Cellulose_Degrad_GH3"/>
</dbReference>
<dbReference type="Gene3D" id="3.20.20.300">
    <property type="entry name" value="Glycoside hydrolase, family 3, N-terminal domain"/>
    <property type="match status" value="1"/>
</dbReference>
<evidence type="ECO:0000256" key="6">
    <source>
        <dbReference type="ARBA" id="ARBA00023295"/>
    </source>
</evidence>
<feature type="chain" id="PRO_5026724667" description="beta-glucosidase" evidence="7">
    <location>
        <begin position="19"/>
        <end position="820"/>
    </location>
</feature>
<dbReference type="PROSITE" id="PS51257">
    <property type="entry name" value="PROKAR_LIPOPROTEIN"/>
    <property type="match status" value="1"/>
</dbReference>
<evidence type="ECO:0000256" key="4">
    <source>
        <dbReference type="ARBA" id="ARBA00022729"/>
    </source>
</evidence>
<dbReference type="InterPro" id="IPR036881">
    <property type="entry name" value="Glyco_hydro_3_C_sf"/>
</dbReference>
<dbReference type="InterPro" id="IPR013783">
    <property type="entry name" value="Ig-like_fold"/>
</dbReference>
<dbReference type="EC" id="3.2.1.21" evidence="3"/>
<dbReference type="InterPro" id="IPR036962">
    <property type="entry name" value="Glyco_hydro_3_N_sf"/>
</dbReference>
<dbReference type="Pfam" id="PF14310">
    <property type="entry name" value="Fn3-like"/>
    <property type="match status" value="1"/>
</dbReference>
<gene>
    <name evidence="9" type="primary">bglX</name>
    <name evidence="9" type="ordered locus">CHU_2273</name>
</gene>
<protein>
    <recommendedName>
        <fullName evidence="3">beta-glucosidase</fullName>
        <ecNumber evidence="3">3.2.1.21</ecNumber>
    </recommendedName>
</protein>
<dbReference type="GO" id="GO:0008422">
    <property type="term" value="F:beta-glucosidase activity"/>
    <property type="evidence" value="ECO:0007669"/>
    <property type="project" value="UniProtKB-EC"/>
</dbReference>
<organism evidence="9 10">
    <name type="scientific">Cytophaga hutchinsonii (strain ATCC 33406 / DSM 1761 / CIP 103989 / NBRC 15051 / NCIMB 9469 / D465)</name>
    <dbReference type="NCBI Taxonomy" id="269798"/>
    <lineage>
        <taxon>Bacteria</taxon>
        <taxon>Pseudomonadati</taxon>
        <taxon>Bacteroidota</taxon>
        <taxon>Cytophagia</taxon>
        <taxon>Cytophagales</taxon>
        <taxon>Cytophagaceae</taxon>
        <taxon>Cytophaga</taxon>
    </lineage>
</organism>
<sequence length="820" mass="89743">MKKTIYLFGVLVSLWAFTACNKSEKPAAPETSAVSDKDKEIEAKVDALIAKMSPEEKAGQMTQVNLNKILYTGNGSGYDNNYGIIDPALLDTAIVKYKVGSILNAINRAYSQDQWISIITQIQDKATKTGQNIPVLYGIDAIHGVTFTLNSTLFPHNIGTAASWNPAVEAAGAEVTALEARACGLRWNFDPVLDLGRNPLWPRFPETFGEDPYLVEQMGVAAISKYEEAGLGSPKAVASCMKHFIGYSASRTGRDRTPSFIPEIELREYYLPQFQAAVKAGASTIMINSGEINGVPVHANKYLLTDVLRGELGFKGLIVTDWEDINRLHERHNISPTMRDAVKTAILAGIDMSMTPNDYEFTKHLISLIKDGEIPMAHIDASVKRILTLKMKLGLFENPVVEKEAIANFGKPEYAEKALFAARQTITLLKNDKNTLPLKKEIKIVVAGPNANNVPSLHGCWSYTWQGADASAKLSSKGDKNFINGVTFGDSILPLFPKSTLTIKQALEAKIGAGKVVCQSVENYEDPKNYSLPSLAGADAIVLCLGENSYAESPGSIRDLTLDARQIALAQAAIKTGKPVILVLVEGRPRVISAFVDGVPAVVDAFWPGSQGANAIADVLFGDYNPGGKLPFSYPKHTGDFIMYDHKWTEANVETTPGGFVDEGYMPQWPFGHGLSYTTFEYSDAKISTDTLIGDAKLKVSVTVKNTGTVDGEEVVQLYTRDMFASVVPNSKRLRAFERVAIKAGESKTVSFEISRADLSFVKEEQTATTHKFTRVTEEGAFKVMIGGSSNFELEAAPFPWMTFPYRTYKGALNFYYKEK</sequence>
<dbReference type="RefSeq" id="WP_011585652.1">
    <property type="nucleotide sequence ID" value="NC_008255.1"/>
</dbReference>
<evidence type="ECO:0000313" key="9">
    <source>
        <dbReference type="EMBL" id="ABG59535.1"/>
    </source>
</evidence>
<dbReference type="InterPro" id="IPR002772">
    <property type="entry name" value="Glyco_hydro_3_C"/>
</dbReference>
<dbReference type="Pfam" id="PF01915">
    <property type="entry name" value="Glyco_hydro_3_C"/>
    <property type="match status" value="1"/>
</dbReference>
<evidence type="ECO:0000313" key="10">
    <source>
        <dbReference type="Proteomes" id="UP000001822"/>
    </source>
</evidence>
<evidence type="ECO:0000256" key="3">
    <source>
        <dbReference type="ARBA" id="ARBA00012744"/>
    </source>
</evidence>
<dbReference type="Pfam" id="PF00933">
    <property type="entry name" value="Glyco_hydro_3"/>
    <property type="match status" value="1"/>
</dbReference>
<proteinExistence type="inferred from homology"/>
<keyword evidence="4 7" id="KW-0732">Signal</keyword>
<dbReference type="Proteomes" id="UP000001822">
    <property type="component" value="Chromosome"/>
</dbReference>
<dbReference type="AlphaFoldDB" id="A0A6N4SSX2"/>
<name>A0A6N4SSX2_CYTH3</name>
<feature type="signal peptide" evidence="7">
    <location>
        <begin position="1"/>
        <end position="18"/>
    </location>
</feature>
<dbReference type="PANTHER" id="PTHR30620">
    <property type="entry name" value="PERIPLASMIC BETA-GLUCOSIDASE-RELATED"/>
    <property type="match status" value="1"/>
</dbReference>
<dbReference type="PRINTS" id="PR00133">
    <property type="entry name" value="GLHYDRLASE3"/>
</dbReference>
<keyword evidence="6 9" id="KW-0326">Glycosidase</keyword>